<dbReference type="EMBL" id="BLXT01000055">
    <property type="protein sequence ID" value="GFN73995.1"/>
    <property type="molecule type" value="Genomic_DNA"/>
</dbReference>
<accession>A0AAV3XSQ3</accession>
<protein>
    <submittedName>
        <fullName evidence="1">Lysosome-associated membrane glycoprotein 1</fullName>
    </submittedName>
</protein>
<dbReference type="Proteomes" id="UP000735302">
    <property type="component" value="Unassembled WGS sequence"/>
</dbReference>
<dbReference type="AlphaFoldDB" id="A0AAV3XSQ3"/>
<evidence type="ECO:0000313" key="1">
    <source>
        <dbReference type="EMBL" id="GFN73995.1"/>
    </source>
</evidence>
<proteinExistence type="predicted"/>
<keyword evidence="2" id="KW-1185">Reference proteome</keyword>
<organism evidence="1 2">
    <name type="scientific">Plakobranchus ocellatus</name>
    <dbReference type="NCBI Taxonomy" id="259542"/>
    <lineage>
        <taxon>Eukaryota</taxon>
        <taxon>Metazoa</taxon>
        <taxon>Spiralia</taxon>
        <taxon>Lophotrochozoa</taxon>
        <taxon>Mollusca</taxon>
        <taxon>Gastropoda</taxon>
        <taxon>Heterobranchia</taxon>
        <taxon>Euthyneura</taxon>
        <taxon>Panpulmonata</taxon>
        <taxon>Sacoglossa</taxon>
        <taxon>Placobranchoidea</taxon>
        <taxon>Plakobranchidae</taxon>
        <taxon>Plakobranchus</taxon>
    </lineage>
</organism>
<sequence length="70" mass="8237">MSDLAQPSTTRDPHSSCFSVKKMTSTFYRYLECVYEIRTVHNKVWNLNLKFYENFSLRGFVLYKSIAVAC</sequence>
<comment type="caution">
    <text evidence="1">The sequence shown here is derived from an EMBL/GenBank/DDBJ whole genome shotgun (WGS) entry which is preliminary data.</text>
</comment>
<name>A0AAV3XSQ3_9GAST</name>
<gene>
    <name evidence="1" type="ORF">PoB_000050100</name>
</gene>
<reference evidence="1 2" key="1">
    <citation type="journal article" date="2021" name="Elife">
        <title>Chloroplast acquisition without the gene transfer in kleptoplastic sea slugs, Plakobranchus ocellatus.</title>
        <authorList>
            <person name="Maeda T."/>
            <person name="Takahashi S."/>
            <person name="Yoshida T."/>
            <person name="Shimamura S."/>
            <person name="Takaki Y."/>
            <person name="Nagai Y."/>
            <person name="Toyoda A."/>
            <person name="Suzuki Y."/>
            <person name="Arimoto A."/>
            <person name="Ishii H."/>
            <person name="Satoh N."/>
            <person name="Nishiyama T."/>
            <person name="Hasebe M."/>
            <person name="Maruyama T."/>
            <person name="Minagawa J."/>
            <person name="Obokata J."/>
            <person name="Shigenobu S."/>
        </authorList>
    </citation>
    <scope>NUCLEOTIDE SEQUENCE [LARGE SCALE GENOMIC DNA]</scope>
</reference>
<evidence type="ECO:0000313" key="2">
    <source>
        <dbReference type="Proteomes" id="UP000735302"/>
    </source>
</evidence>